<dbReference type="KEGG" id="phs:C2L64_35670"/>
<organism evidence="1 2">
    <name type="scientific">Paraburkholderia hospita</name>
    <dbReference type="NCBI Taxonomy" id="169430"/>
    <lineage>
        <taxon>Bacteria</taxon>
        <taxon>Pseudomonadati</taxon>
        <taxon>Pseudomonadota</taxon>
        <taxon>Betaproteobacteria</taxon>
        <taxon>Burkholderiales</taxon>
        <taxon>Burkholderiaceae</taxon>
        <taxon>Paraburkholderia</taxon>
    </lineage>
</organism>
<proteinExistence type="predicted"/>
<dbReference type="EMBL" id="CP026107">
    <property type="protein sequence ID" value="AUT73682.1"/>
    <property type="molecule type" value="Genomic_DNA"/>
</dbReference>
<evidence type="ECO:0000313" key="2">
    <source>
        <dbReference type="Proteomes" id="UP000236649"/>
    </source>
</evidence>
<dbReference type="Proteomes" id="UP000236649">
    <property type="component" value="Chromosome 3"/>
</dbReference>
<protein>
    <submittedName>
        <fullName evidence="1">Uncharacterized protein</fullName>
    </submittedName>
</protein>
<sequence>MPRHHRHLVPGKLQLAVLGSPRPCLPLRSITAAHLLRILLHRNWLKDTLQVVMASVRVRAVRVRAVRVQAVPVQAVWVQAVRVQAVPVQAVWVQAVRVQAVRV</sequence>
<name>A0AAN1JIS6_9BURK</name>
<dbReference type="AlphaFoldDB" id="A0AAN1JIS6"/>
<gene>
    <name evidence="1" type="ORF">C2L64_35670</name>
</gene>
<reference evidence="1 2" key="1">
    <citation type="submission" date="2018-01" db="EMBL/GenBank/DDBJ databases">
        <title>Species boundaries and ecological features among Paraburkholderia terrae DSMZ17804T, P. hospita DSMZ17164T and P. caribensis DSMZ13236T.</title>
        <authorList>
            <person name="Pratama A.A."/>
        </authorList>
    </citation>
    <scope>NUCLEOTIDE SEQUENCE [LARGE SCALE GENOMIC DNA]</scope>
    <source>
        <strain evidence="1 2">DSM 17164</strain>
    </source>
</reference>
<evidence type="ECO:0000313" key="1">
    <source>
        <dbReference type="EMBL" id="AUT73682.1"/>
    </source>
</evidence>
<accession>A0AAN1JIS6</accession>